<evidence type="ECO:0000313" key="2">
    <source>
        <dbReference type="Proteomes" id="UP001499959"/>
    </source>
</evidence>
<sequence>MNAMPDDSAAGSTTPSLFVVALPRSLSTAIFERARSALSLAAPVWTSAGEILNSGRWRMLAREDDGDRFTTAHEVARFEHWTRFLDDVVQPHGRAYKDVVQPFVCARWLAQAQMRGHAPRVLRVRRPLADVAWSMLEAGWRYPARAAATGEHDIDRLLSGLLQARDALSEPAAVEIDFDALMRGEDALASALQTLYPGIDLPDLRIGDAGFRAHSATVLARRGTPRWRMLDARLRTLEADVGTTRATEHCLA</sequence>
<evidence type="ECO:0000313" key="1">
    <source>
        <dbReference type="EMBL" id="GAA4802166.1"/>
    </source>
</evidence>
<reference evidence="2" key="1">
    <citation type="journal article" date="2019" name="Int. J. Syst. Evol. Microbiol.">
        <title>The Global Catalogue of Microorganisms (GCM) 10K type strain sequencing project: providing services to taxonomists for standard genome sequencing and annotation.</title>
        <authorList>
            <consortium name="The Broad Institute Genomics Platform"/>
            <consortium name="The Broad Institute Genome Sequencing Center for Infectious Disease"/>
            <person name="Wu L."/>
            <person name="Ma J."/>
        </authorList>
    </citation>
    <scope>NUCLEOTIDE SEQUENCE [LARGE SCALE GENOMIC DNA]</scope>
    <source>
        <strain evidence="2">JCM 18204</strain>
    </source>
</reference>
<proteinExistence type="predicted"/>
<evidence type="ECO:0008006" key="3">
    <source>
        <dbReference type="Google" id="ProtNLM"/>
    </source>
</evidence>
<dbReference type="Proteomes" id="UP001499959">
    <property type="component" value="Unassembled WGS sequence"/>
</dbReference>
<dbReference type="EMBL" id="BAABJE010000017">
    <property type="protein sequence ID" value="GAA4802166.1"/>
    <property type="molecule type" value="Genomic_DNA"/>
</dbReference>
<gene>
    <name evidence="1" type="ORF">GCM10023307_31040</name>
</gene>
<protein>
    <recommendedName>
        <fullName evidence="3">Sulfotransferase family protein</fullName>
    </recommendedName>
</protein>
<organism evidence="1 2">
    <name type="scientific">Lysobacter hankyongensis</name>
    <dbReference type="NCBI Taxonomy" id="1176535"/>
    <lineage>
        <taxon>Bacteria</taxon>
        <taxon>Pseudomonadati</taxon>
        <taxon>Pseudomonadota</taxon>
        <taxon>Gammaproteobacteria</taxon>
        <taxon>Lysobacterales</taxon>
        <taxon>Lysobacteraceae</taxon>
        <taxon>Lysobacter</taxon>
    </lineage>
</organism>
<accession>A0ABP9C2R0</accession>
<dbReference type="RefSeq" id="WP_345304262.1">
    <property type="nucleotide sequence ID" value="NZ_BAABJE010000017.1"/>
</dbReference>
<keyword evidence="2" id="KW-1185">Reference proteome</keyword>
<comment type="caution">
    <text evidence="1">The sequence shown here is derived from an EMBL/GenBank/DDBJ whole genome shotgun (WGS) entry which is preliminary data.</text>
</comment>
<name>A0ABP9C2R0_9GAMM</name>